<dbReference type="Gene3D" id="3.40.50.300">
    <property type="entry name" value="P-loop containing nucleotide triphosphate hydrolases"/>
    <property type="match status" value="1"/>
</dbReference>
<dbReference type="Proteomes" id="UP000639338">
    <property type="component" value="Unassembled WGS sequence"/>
</dbReference>
<organism evidence="2 3">
    <name type="scientific">Aphidius gifuensis</name>
    <name type="common">Parasitoid wasp</name>
    <dbReference type="NCBI Taxonomy" id="684658"/>
    <lineage>
        <taxon>Eukaryota</taxon>
        <taxon>Metazoa</taxon>
        <taxon>Ecdysozoa</taxon>
        <taxon>Arthropoda</taxon>
        <taxon>Hexapoda</taxon>
        <taxon>Insecta</taxon>
        <taxon>Pterygota</taxon>
        <taxon>Neoptera</taxon>
        <taxon>Endopterygota</taxon>
        <taxon>Hymenoptera</taxon>
        <taxon>Apocrita</taxon>
        <taxon>Ichneumonoidea</taxon>
        <taxon>Braconidae</taxon>
        <taxon>Aphidiinae</taxon>
        <taxon>Aphidius</taxon>
    </lineage>
</organism>
<sequence length="198" mass="22588">MMNGIVVYQAALASAFNDLLLTFVNTVDLCYKLKLILEQFGVPTCVLNSEVPASSRSRAVTQFNTGTYDVIIASDEQVLEESHKINQKSKRKKKKEPGVARALSFIVIRERPLMEKDEEELKKYAWRATTTISIREARLKEIKQKVLTCDKLKSYFEDNPCDLQSMRQDTALHTVKLQAHLKDVPEYIVPASLKRLIV</sequence>
<dbReference type="InterPro" id="IPR001650">
    <property type="entry name" value="Helicase_C-like"/>
</dbReference>
<dbReference type="OrthoDB" id="1191041at2759"/>
<gene>
    <name evidence="2" type="ORF">HCN44_007755</name>
</gene>
<reference evidence="2 3" key="1">
    <citation type="submission" date="2020-08" db="EMBL/GenBank/DDBJ databases">
        <title>Aphidius gifuensis genome sequencing and assembly.</title>
        <authorList>
            <person name="Du Z."/>
        </authorList>
    </citation>
    <scope>NUCLEOTIDE SEQUENCE [LARGE SCALE GENOMIC DNA]</scope>
    <source>
        <strain evidence="2">YNYX2018</strain>
        <tissue evidence="2">Adults</tissue>
    </source>
</reference>
<dbReference type="SUPFAM" id="SSF52540">
    <property type="entry name" value="P-loop containing nucleoside triphosphate hydrolases"/>
    <property type="match status" value="1"/>
</dbReference>
<feature type="domain" description="Helicase C-terminal" evidence="1">
    <location>
        <begin position="14"/>
        <end position="75"/>
    </location>
</feature>
<dbReference type="AlphaFoldDB" id="A0A834XL17"/>
<evidence type="ECO:0000313" key="2">
    <source>
        <dbReference type="EMBL" id="KAF7988223.1"/>
    </source>
</evidence>
<evidence type="ECO:0000259" key="1">
    <source>
        <dbReference type="Pfam" id="PF00271"/>
    </source>
</evidence>
<dbReference type="EMBL" id="JACMRX010000006">
    <property type="protein sequence ID" value="KAF7988223.1"/>
    <property type="molecule type" value="Genomic_DNA"/>
</dbReference>
<comment type="caution">
    <text evidence="2">The sequence shown here is derived from an EMBL/GenBank/DDBJ whole genome shotgun (WGS) entry which is preliminary data.</text>
</comment>
<accession>A0A834XL17</accession>
<dbReference type="Pfam" id="PF00271">
    <property type="entry name" value="Helicase_C"/>
    <property type="match status" value="1"/>
</dbReference>
<evidence type="ECO:0000313" key="3">
    <source>
        <dbReference type="Proteomes" id="UP000639338"/>
    </source>
</evidence>
<protein>
    <recommendedName>
        <fullName evidence="1">Helicase C-terminal domain-containing protein</fullName>
    </recommendedName>
</protein>
<keyword evidence="3" id="KW-1185">Reference proteome</keyword>
<dbReference type="InterPro" id="IPR027417">
    <property type="entry name" value="P-loop_NTPase"/>
</dbReference>
<proteinExistence type="predicted"/>
<name>A0A834XL17_APHGI</name>